<name>A0A7X0M6S9_9ACTN</name>
<dbReference type="SUPFAM" id="SSF53335">
    <property type="entry name" value="S-adenosyl-L-methionine-dependent methyltransferases"/>
    <property type="match status" value="1"/>
</dbReference>
<sequence>MSVTQIPLPFLYTVDLLGPGDHRAVLAREVRAGLADSPKWLSPTWFYDAAGSELYTRITRLPEYYQARTETAILRDNAADVAARTRAETLVELGSGTSEKTVPLLDALGAAGTLRTYSPVDVDAVTLDAAARRVAEAYPGLAVWAVRADFQRHLGRLPRIGRRLVAFLGGTVGNLSAEARETFWRELCGTLAPGDAVLAGADLVKDTGRLVAAYDDAAGVTAAFNRNALNVLNRELGADFEPRAFEHVALYDATSQRIEMRLRATRAMRVVIGALGMVVEFRAGEEMRTEISAKFHRYRLERELTRAGFALGAWYTDPAKDFALVLAHVPEDPARPGTVTERGPSRTRRA</sequence>
<dbReference type="Gene3D" id="3.40.50.150">
    <property type="entry name" value="Vaccinia Virus protein VP39"/>
    <property type="match status" value="1"/>
</dbReference>
<keyword evidence="2 4" id="KW-0808">Transferase</keyword>
<dbReference type="InterPro" id="IPR029063">
    <property type="entry name" value="SAM-dependent_MTases_sf"/>
</dbReference>
<reference evidence="4 5" key="1">
    <citation type="submission" date="2020-08" db="EMBL/GenBank/DDBJ databases">
        <title>Sequencing the genomes of 1000 actinobacteria strains.</title>
        <authorList>
            <person name="Klenk H.-P."/>
        </authorList>
    </citation>
    <scope>NUCLEOTIDE SEQUENCE [LARGE SCALE GENOMIC DNA]</scope>
    <source>
        <strain evidence="4 5">DSM 44936</strain>
    </source>
</reference>
<dbReference type="InterPro" id="IPR019257">
    <property type="entry name" value="MeTrfase_dom"/>
</dbReference>
<comment type="caution">
    <text evidence="4">The sequence shown here is derived from an EMBL/GenBank/DDBJ whole genome shotgun (WGS) entry which is preliminary data.</text>
</comment>
<dbReference type="InterPro" id="IPR035094">
    <property type="entry name" value="EgtD"/>
</dbReference>
<feature type="domain" description="Histidine-specific methyltransferase SAM-dependent" evidence="3">
    <location>
        <begin position="27"/>
        <end position="328"/>
    </location>
</feature>
<dbReference type="EC" id="2.1.1.44" evidence="4"/>
<evidence type="ECO:0000259" key="3">
    <source>
        <dbReference type="Pfam" id="PF10017"/>
    </source>
</evidence>
<protein>
    <submittedName>
        <fullName evidence="4">L-histidine N-alpha-methyltransferase</fullName>
        <ecNumber evidence="4">2.1.1.44</ecNumber>
    </submittedName>
</protein>
<dbReference type="Pfam" id="PF10017">
    <property type="entry name" value="Methyltransf_33"/>
    <property type="match status" value="1"/>
</dbReference>
<dbReference type="InterPro" id="IPR051128">
    <property type="entry name" value="EgtD_Methyltrsf_superfamily"/>
</dbReference>
<keyword evidence="1 4" id="KW-0489">Methyltransferase</keyword>
<evidence type="ECO:0000313" key="5">
    <source>
        <dbReference type="Proteomes" id="UP000555564"/>
    </source>
</evidence>
<dbReference type="PANTHER" id="PTHR43397:SF1">
    <property type="entry name" value="ERGOTHIONEINE BIOSYNTHESIS PROTEIN 1"/>
    <property type="match status" value="1"/>
</dbReference>
<accession>A0A7X0M6S9</accession>
<dbReference type="PIRSF" id="PIRSF018005">
    <property type="entry name" value="UCP018005"/>
    <property type="match status" value="1"/>
</dbReference>
<dbReference type="Proteomes" id="UP000555564">
    <property type="component" value="Unassembled WGS sequence"/>
</dbReference>
<dbReference type="InterPro" id="IPR017804">
    <property type="entry name" value="MeTrfase_EgtD-like"/>
</dbReference>
<dbReference type="EMBL" id="JACHIU010000001">
    <property type="protein sequence ID" value="MBB6474048.1"/>
    <property type="molecule type" value="Genomic_DNA"/>
</dbReference>
<dbReference type="PANTHER" id="PTHR43397">
    <property type="entry name" value="ERGOTHIONEINE BIOSYNTHESIS PROTEIN 1"/>
    <property type="match status" value="1"/>
</dbReference>
<gene>
    <name evidence="4" type="ORF">BJ992_003479</name>
</gene>
<keyword evidence="5" id="KW-1185">Reference proteome</keyword>
<evidence type="ECO:0000313" key="4">
    <source>
        <dbReference type="EMBL" id="MBB6474048.1"/>
    </source>
</evidence>
<dbReference type="NCBIfam" id="TIGR03438">
    <property type="entry name" value="egtD_ergothio"/>
    <property type="match status" value="1"/>
</dbReference>
<evidence type="ECO:0000256" key="2">
    <source>
        <dbReference type="ARBA" id="ARBA00022679"/>
    </source>
</evidence>
<organism evidence="4 5">
    <name type="scientific">Sphaerisporangium rubeum</name>
    <dbReference type="NCBI Taxonomy" id="321317"/>
    <lineage>
        <taxon>Bacteria</taxon>
        <taxon>Bacillati</taxon>
        <taxon>Actinomycetota</taxon>
        <taxon>Actinomycetes</taxon>
        <taxon>Streptosporangiales</taxon>
        <taxon>Streptosporangiaceae</taxon>
        <taxon>Sphaerisporangium</taxon>
    </lineage>
</organism>
<dbReference type="AlphaFoldDB" id="A0A7X0M6S9"/>
<dbReference type="GO" id="GO:0052706">
    <property type="term" value="F:L-histidine N(alpha)-methyltransferase activity"/>
    <property type="evidence" value="ECO:0007669"/>
    <property type="project" value="UniProtKB-EC"/>
</dbReference>
<proteinExistence type="predicted"/>
<evidence type="ECO:0000256" key="1">
    <source>
        <dbReference type="ARBA" id="ARBA00022603"/>
    </source>
</evidence>
<dbReference type="GO" id="GO:0032259">
    <property type="term" value="P:methylation"/>
    <property type="evidence" value="ECO:0007669"/>
    <property type="project" value="UniProtKB-KW"/>
</dbReference>